<comment type="subcellular location">
    <subcellularLocation>
        <location evidence="1">Cell membrane</location>
        <topology evidence="1">Multi-pass membrane protein</topology>
    </subcellularLocation>
</comment>
<feature type="transmembrane region" description="Helical" evidence="7">
    <location>
        <begin position="828"/>
        <end position="851"/>
    </location>
</feature>
<evidence type="ECO:0000259" key="8">
    <source>
        <dbReference type="Pfam" id="PF02687"/>
    </source>
</evidence>
<keyword evidence="4 7" id="KW-1133">Transmembrane helix</keyword>
<dbReference type="PANTHER" id="PTHR30572:SF4">
    <property type="entry name" value="ABC TRANSPORTER PERMEASE YTRF"/>
    <property type="match status" value="1"/>
</dbReference>
<dbReference type="Pfam" id="PF12704">
    <property type="entry name" value="MacB_PCD"/>
    <property type="match status" value="2"/>
</dbReference>
<sequence length="868" mass="88599">MLRTTLAGLRAHKLRLLLTAVAITLGVGFIGGTFVLTDAMDTGVQKTFARSAGKVDVAVLPGKDSGENSGAESGKGLPADMLARIRAVPGVREAHGLVRGDAALVGRDGKVVGDMPTVGLSVTGGRMPRFGFDEGRAPNGPGEAVLDSRVASRAKYRVGDTITVLDPRKAPHRFTVVGLVGVGLDGDAGFRGAVGFDPSTAARMTGERTFQEIDVAGASPAAVAAAAGRGDHRVMTGERLADELATAAGADTEVIRTGLLLFGLVAVLVSALVIYNTFSILIAQRMREMALLRCVGATRRQIFAGVLAESAAVGLVGSLLGLAAGLGLGAATLALLGGLGVAGPAGPALSPADVTLAPRTVLVGLAVGVVVTVLAALLPARGATRVAPVAALRSDLEPGTGRFRLGRARTVLTVLFAAAGTAVVVLGSVVMDKGQTAMFAVAAGGALVFLAVIAVMPALVRPLGRVVGALPGRAAGVPGRLAVENARRAPRRTATTTIALTIGVGLMSLFAVIAASGKATSVRQLDEQFPMDFQIQAQYGGDRQEGVPAALGQALRGRPEIGGVVELRQRDAEIAGREGAVATITQSALGGLVRPEFASGSLEGLRPGAALVDEETAKARNLRTGQTVTVQGLGREPDTADGGTGASAARRPVAGQAMQVKVAGIFTGDVPIYGLVLTEADFGRMYGAADPYRVFVKAAAGVPAERARAAVEAAAEPYPAARFTSAAELREEFTRAIDTVLLVFGGLLALAIVIALFGIANTLTLSVVERTRESALLRALGLTKRQLRRMLSVEALVMAVIGALTGVVLGVVFGWASTRAMGESAVFALPWLQVAGFMLLAGVAGMLAAVLPARRAARASIVESLSYD</sequence>
<evidence type="ECO:0000256" key="6">
    <source>
        <dbReference type="ARBA" id="ARBA00038076"/>
    </source>
</evidence>
<evidence type="ECO:0000256" key="5">
    <source>
        <dbReference type="ARBA" id="ARBA00023136"/>
    </source>
</evidence>
<protein>
    <submittedName>
        <fullName evidence="10">ABC transporter permease</fullName>
    </submittedName>
</protein>
<comment type="caution">
    <text evidence="10">The sequence shown here is derived from an EMBL/GenBank/DDBJ whole genome shotgun (WGS) entry which is preliminary data.</text>
</comment>
<dbReference type="InterPro" id="IPR003838">
    <property type="entry name" value="ABC3_permease_C"/>
</dbReference>
<evidence type="ECO:0000313" key="11">
    <source>
        <dbReference type="Proteomes" id="UP001596074"/>
    </source>
</evidence>
<evidence type="ECO:0000256" key="2">
    <source>
        <dbReference type="ARBA" id="ARBA00022475"/>
    </source>
</evidence>
<evidence type="ECO:0000256" key="7">
    <source>
        <dbReference type="SAM" id="Phobius"/>
    </source>
</evidence>
<feature type="transmembrane region" description="Helical" evidence="7">
    <location>
        <begin position="437"/>
        <end position="460"/>
    </location>
</feature>
<feature type="transmembrane region" description="Helical" evidence="7">
    <location>
        <begin position="356"/>
        <end position="378"/>
    </location>
</feature>
<reference evidence="11" key="1">
    <citation type="journal article" date="2019" name="Int. J. Syst. Evol. Microbiol.">
        <title>The Global Catalogue of Microorganisms (GCM) 10K type strain sequencing project: providing services to taxonomists for standard genome sequencing and annotation.</title>
        <authorList>
            <consortium name="The Broad Institute Genomics Platform"/>
            <consortium name="The Broad Institute Genome Sequencing Center for Infectious Disease"/>
            <person name="Wu L."/>
            <person name="Ma J."/>
        </authorList>
    </citation>
    <scope>NUCLEOTIDE SEQUENCE [LARGE SCALE GENOMIC DNA]</scope>
    <source>
        <strain evidence="11">KCTC 42087</strain>
    </source>
</reference>
<feature type="transmembrane region" description="Helical" evidence="7">
    <location>
        <begin position="16"/>
        <end position="36"/>
    </location>
</feature>
<feature type="domain" description="MacB-like periplasmic core" evidence="9">
    <location>
        <begin position="493"/>
        <end position="713"/>
    </location>
</feature>
<dbReference type="InterPro" id="IPR025857">
    <property type="entry name" value="MacB_PCD"/>
</dbReference>
<name>A0ABW1AH69_9ACTN</name>
<evidence type="ECO:0000256" key="3">
    <source>
        <dbReference type="ARBA" id="ARBA00022692"/>
    </source>
</evidence>
<dbReference type="RefSeq" id="WP_378291355.1">
    <property type="nucleotide sequence ID" value="NZ_JBHSON010000126.1"/>
</dbReference>
<evidence type="ECO:0000256" key="4">
    <source>
        <dbReference type="ARBA" id="ARBA00022989"/>
    </source>
</evidence>
<dbReference type="PANTHER" id="PTHR30572">
    <property type="entry name" value="MEMBRANE COMPONENT OF TRANSPORTER-RELATED"/>
    <property type="match status" value="1"/>
</dbReference>
<feature type="transmembrane region" description="Helical" evidence="7">
    <location>
        <begin position="795"/>
        <end position="816"/>
    </location>
</feature>
<feature type="domain" description="ABC3 transporter permease C-terminal" evidence="8">
    <location>
        <begin position="261"/>
        <end position="386"/>
    </location>
</feature>
<feature type="domain" description="MacB-like periplasmic core" evidence="9">
    <location>
        <begin position="17"/>
        <end position="227"/>
    </location>
</feature>
<accession>A0ABW1AH69</accession>
<evidence type="ECO:0000256" key="1">
    <source>
        <dbReference type="ARBA" id="ARBA00004651"/>
    </source>
</evidence>
<keyword evidence="2" id="KW-1003">Cell membrane</keyword>
<gene>
    <name evidence="10" type="ORF">ACFPZN_50340</name>
</gene>
<keyword evidence="11" id="KW-1185">Reference proteome</keyword>
<feature type="transmembrane region" description="Helical" evidence="7">
    <location>
        <begin position="303"/>
        <end position="336"/>
    </location>
</feature>
<comment type="similarity">
    <text evidence="6">Belongs to the ABC-4 integral membrane protein family.</text>
</comment>
<feature type="transmembrane region" description="Helical" evidence="7">
    <location>
        <begin position="259"/>
        <end position="282"/>
    </location>
</feature>
<dbReference type="InterPro" id="IPR050250">
    <property type="entry name" value="Macrolide_Exporter_MacB"/>
</dbReference>
<feature type="transmembrane region" description="Helical" evidence="7">
    <location>
        <begin position="411"/>
        <end position="431"/>
    </location>
</feature>
<dbReference type="Pfam" id="PF02687">
    <property type="entry name" value="FtsX"/>
    <property type="match status" value="2"/>
</dbReference>
<keyword evidence="3 7" id="KW-0812">Transmembrane</keyword>
<keyword evidence="5 7" id="KW-0472">Membrane</keyword>
<evidence type="ECO:0000313" key="10">
    <source>
        <dbReference type="EMBL" id="MFC5753869.1"/>
    </source>
</evidence>
<evidence type="ECO:0000259" key="9">
    <source>
        <dbReference type="Pfam" id="PF12704"/>
    </source>
</evidence>
<feature type="transmembrane region" description="Helical" evidence="7">
    <location>
        <begin position="740"/>
        <end position="768"/>
    </location>
</feature>
<feature type="domain" description="ABC3 transporter permease C-terminal" evidence="8">
    <location>
        <begin position="747"/>
        <end position="860"/>
    </location>
</feature>
<feature type="transmembrane region" description="Helical" evidence="7">
    <location>
        <begin position="497"/>
        <end position="517"/>
    </location>
</feature>
<proteinExistence type="inferred from homology"/>
<organism evidence="10 11">
    <name type="scientific">Actinomadura rugatobispora</name>
    <dbReference type="NCBI Taxonomy" id="1994"/>
    <lineage>
        <taxon>Bacteria</taxon>
        <taxon>Bacillati</taxon>
        <taxon>Actinomycetota</taxon>
        <taxon>Actinomycetes</taxon>
        <taxon>Streptosporangiales</taxon>
        <taxon>Thermomonosporaceae</taxon>
        <taxon>Actinomadura</taxon>
    </lineage>
</organism>
<dbReference type="Proteomes" id="UP001596074">
    <property type="component" value="Unassembled WGS sequence"/>
</dbReference>
<dbReference type="EMBL" id="JBHSON010000126">
    <property type="protein sequence ID" value="MFC5753869.1"/>
    <property type="molecule type" value="Genomic_DNA"/>
</dbReference>